<accession>A0A8S2G3S1</accession>
<dbReference type="AlphaFoldDB" id="A0A8S2G3S1"/>
<proteinExistence type="predicted"/>
<dbReference type="InterPro" id="IPR007588">
    <property type="entry name" value="Znf_FLYWCH"/>
</dbReference>
<dbReference type="EMBL" id="CAJNOK010049408">
    <property type="protein sequence ID" value="CAF1595844.1"/>
    <property type="molecule type" value="Genomic_DNA"/>
</dbReference>
<evidence type="ECO:0000313" key="8">
    <source>
        <dbReference type="Proteomes" id="UP000677228"/>
    </source>
</evidence>
<feature type="coiled-coil region" evidence="4">
    <location>
        <begin position="114"/>
        <end position="169"/>
    </location>
</feature>
<keyword evidence="4" id="KW-0175">Coiled coil</keyword>
<evidence type="ECO:0000259" key="5">
    <source>
        <dbReference type="Pfam" id="PF04500"/>
    </source>
</evidence>
<feature type="domain" description="FLYWCH-type" evidence="5">
    <location>
        <begin position="2"/>
        <end position="59"/>
    </location>
</feature>
<dbReference type="Pfam" id="PF04500">
    <property type="entry name" value="FLYWCH"/>
    <property type="match status" value="1"/>
</dbReference>
<evidence type="ECO:0000313" key="6">
    <source>
        <dbReference type="EMBL" id="CAF1595844.1"/>
    </source>
</evidence>
<evidence type="ECO:0000256" key="4">
    <source>
        <dbReference type="SAM" id="Coils"/>
    </source>
</evidence>
<comment type="caution">
    <text evidence="6">The sequence shown here is derived from an EMBL/GenBank/DDBJ whole genome shotgun (WGS) entry which is preliminary data.</text>
</comment>
<dbReference type="Proteomes" id="UP000677228">
    <property type="component" value="Unassembled WGS sequence"/>
</dbReference>
<sequence>METTKSKSIFIHAGYAYIVDKTSGDKTTWCCDRKRHGQCRGRIHTINDSVVLSIGEHNHEPKAEAAEMIAARTQMASEAKMTSKKTHDNIATDIDRLSRQAVKSNSSHHDDGLLDKILKKKETIEETKKKHEDLEFQLMELETRCEAELEEAEENFKNEQEIVQQNSKIRQNNLRDLDHQQHIILQQVTVEKDKLERERQ</sequence>
<reference evidence="6" key="1">
    <citation type="submission" date="2021-02" db="EMBL/GenBank/DDBJ databases">
        <authorList>
            <person name="Nowell W R."/>
        </authorList>
    </citation>
    <scope>NUCLEOTIDE SEQUENCE</scope>
</reference>
<protein>
    <recommendedName>
        <fullName evidence="5">FLYWCH-type domain-containing protein</fullName>
    </recommendedName>
</protein>
<keyword evidence="2" id="KW-0863">Zinc-finger</keyword>
<evidence type="ECO:0000256" key="3">
    <source>
        <dbReference type="ARBA" id="ARBA00022833"/>
    </source>
</evidence>
<evidence type="ECO:0000256" key="1">
    <source>
        <dbReference type="ARBA" id="ARBA00022723"/>
    </source>
</evidence>
<feature type="non-terminal residue" evidence="6">
    <location>
        <position position="1"/>
    </location>
</feature>
<dbReference type="Gene3D" id="2.20.25.240">
    <property type="match status" value="1"/>
</dbReference>
<dbReference type="EMBL" id="CAJOBA010073007">
    <property type="protein sequence ID" value="CAF4402123.1"/>
    <property type="molecule type" value="Genomic_DNA"/>
</dbReference>
<dbReference type="GO" id="GO:0008270">
    <property type="term" value="F:zinc ion binding"/>
    <property type="evidence" value="ECO:0007669"/>
    <property type="project" value="UniProtKB-KW"/>
</dbReference>
<name>A0A8S2G3S1_9BILA</name>
<keyword evidence="1" id="KW-0479">Metal-binding</keyword>
<gene>
    <name evidence="6" type="ORF">OVA965_LOCUS41813</name>
    <name evidence="7" type="ORF">TMI583_LOCUS43554</name>
</gene>
<evidence type="ECO:0000256" key="2">
    <source>
        <dbReference type="ARBA" id="ARBA00022771"/>
    </source>
</evidence>
<organism evidence="6 8">
    <name type="scientific">Didymodactylos carnosus</name>
    <dbReference type="NCBI Taxonomy" id="1234261"/>
    <lineage>
        <taxon>Eukaryota</taxon>
        <taxon>Metazoa</taxon>
        <taxon>Spiralia</taxon>
        <taxon>Gnathifera</taxon>
        <taxon>Rotifera</taxon>
        <taxon>Eurotatoria</taxon>
        <taxon>Bdelloidea</taxon>
        <taxon>Philodinida</taxon>
        <taxon>Philodinidae</taxon>
        <taxon>Didymodactylos</taxon>
    </lineage>
</organism>
<dbReference type="Proteomes" id="UP000682733">
    <property type="component" value="Unassembled WGS sequence"/>
</dbReference>
<keyword evidence="3" id="KW-0862">Zinc</keyword>
<evidence type="ECO:0000313" key="7">
    <source>
        <dbReference type="EMBL" id="CAF4402123.1"/>
    </source>
</evidence>